<dbReference type="AlphaFoldDB" id="A0A6J6RUC7"/>
<name>A0A6J6RUC7_9ZZZZ</name>
<protein>
    <submittedName>
        <fullName evidence="1">Unannotated protein</fullName>
    </submittedName>
</protein>
<evidence type="ECO:0000313" key="1">
    <source>
        <dbReference type="EMBL" id="CAB4725957.1"/>
    </source>
</evidence>
<dbReference type="EMBL" id="CAEZYU010000001">
    <property type="protein sequence ID" value="CAB4725957.1"/>
    <property type="molecule type" value="Genomic_DNA"/>
</dbReference>
<dbReference type="SUPFAM" id="SSF53335">
    <property type="entry name" value="S-adenosyl-L-methionine-dependent methyltransferases"/>
    <property type="match status" value="1"/>
</dbReference>
<dbReference type="InterPro" id="IPR029063">
    <property type="entry name" value="SAM-dependent_MTases_sf"/>
</dbReference>
<accession>A0A6J6RUC7</accession>
<reference evidence="1" key="1">
    <citation type="submission" date="2020-05" db="EMBL/GenBank/DDBJ databases">
        <authorList>
            <person name="Chiriac C."/>
            <person name="Salcher M."/>
            <person name="Ghai R."/>
            <person name="Kavagutti S V."/>
        </authorList>
    </citation>
    <scope>NUCLEOTIDE SEQUENCE</scope>
</reference>
<proteinExistence type="predicted"/>
<gene>
    <name evidence="1" type="ORF">UFOPK2766_00011</name>
</gene>
<organism evidence="1">
    <name type="scientific">freshwater metagenome</name>
    <dbReference type="NCBI Taxonomy" id="449393"/>
    <lineage>
        <taxon>unclassified sequences</taxon>
        <taxon>metagenomes</taxon>
        <taxon>ecological metagenomes</taxon>
    </lineage>
</organism>
<sequence>MNDSSSLADFAGNRYSQSGEDGILQEIFRRIQTDVQSKRWCVEFGAWDGEYLSNTCSLIRDHGWNAVLIEGDADRAEQLRNNFPSSSVTALCAFVGLTQPTRLEDLLASSPCPSDFDFLSIDIDGCDIHILESLQSIAPKVICIEFNGAIPNEVEYVQPADFSVKQGSSALSIIGVASKKGYDLVALTATNLLFVRQDLTALVLGTQRPSLDDLRDDSDARCFIYSGFDGSLMTSKPIKLHWHLVEVDPKHLHALPRPLRRFSNDYNPFQKVLFVAYLGVKNPQKLRNWWNGRTRLRFGARHS</sequence>